<dbReference type="EMBL" id="KN601733">
    <property type="protein sequence ID" value="KHJ80134.1"/>
    <property type="molecule type" value="Genomic_DNA"/>
</dbReference>
<reference evidence="2 3" key="1">
    <citation type="submission" date="2014-03" db="EMBL/GenBank/DDBJ databases">
        <title>Draft genome of the hookworm Oesophagostomum dentatum.</title>
        <authorList>
            <person name="Mitreva M."/>
        </authorList>
    </citation>
    <scope>NUCLEOTIDE SEQUENCE [LARGE SCALE GENOMIC DNA]</scope>
    <source>
        <strain evidence="2 3">OD-Hann</strain>
    </source>
</reference>
<proteinExistence type="predicted"/>
<name>A0A0B1S5F9_OESDE</name>
<keyword evidence="3" id="KW-1185">Reference proteome</keyword>
<evidence type="ECO:0000313" key="2">
    <source>
        <dbReference type="EMBL" id="KHJ80134.1"/>
    </source>
</evidence>
<dbReference type="PANTHER" id="PTHR35014:SF2">
    <property type="entry name" value="NEMATODE SPECIFIC PEPTIDE FAMILY"/>
    <property type="match status" value="1"/>
</dbReference>
<dbReference type="OrthoDB" id="5837587at2759"/>
<accession>A0A0B1S5F9</accession>
<protein>
    <recommendedName>
        <fullName evidence="4">DUF19 domain-containing protein</fullName>
    </recommendedName>
</protein>
<dbReference type="Proteomes" id="UP000053660">
    <property type="component" value="Unassembled WGS sequence"/>
</dbReference>
<organism evidence="2 3">
    <name type="scientific">Oesophagostomum dentatum</name>
    <name type="common">Nodular worm</name>
    <dbReference type="NCBI Taxonomy" id="61180"/>
    <lineage>
        <taxon>Eukaryota</taxon>
        <taxon>Metazoa</taxon>
        <taxon>Ecdysozoa</taxon>
        <taxon>Nematoda</taxon>
        <taxon>Chromadorea</taxon>
        <taxon>Rhabditida</taxon>
        <taxon>Rhabditina</taxon>
        <taxon>Rhabditomorpha</taxon>
        <taxon>Strongyloidea</taxon>
        <taxon>Strongylidae</taxon>
        <taxon>Oesophagostomum</taxon>
    </lineage>
</organism>
<feature type="chain" id="PRO_5002081363" description="DUF19 domain-containing protein" evidence="1">
    <location>
        <begin position="18"/>
        <end position="235"/>
    </location>
</feature>
<evidence type="ECO:0000256" key="1">
    <source>
        <dbReference type="SAM" id="SignalP"/>
    </source>
</evidence>
<evidence type="ECO:0000313" key="3">
    <source>
        <dbReference type="Proteomes" id="UP000053660"/>
    </source>
</evidence>
<sequence>MQPTLLLVFLSVSLVNAYYKQFSSGLASSRPGTQYPHTEQEYETVLKCFSKFTTFYGFDMVDNKLPPRQSAFITQVMLNSSTICRNFQDVNKCMGGRYEKLVDFDTLLNLTTSSADAYYYLRQISMAEFFCGDSLPFVHYAQCMERISMSNTDTANECDEIDWDSCQNVAASLNCQASVIDTFCGSSSVYSAFCEYQSIQLRMTGWNACTDIRCLSSTLSLFCTAIILIIFSSNL</sequence>
<keyword evidence="1" id="KW-0732">Signal</keyword>
<dbReference type="PANTHER" id="PTHR35014">
    <property type="entry name" value="INFECTION RESPONSE PROTEIN-RELATED"/>
    <property type="match status" value="1"/>
</dbReference>
<dbReference type="AlphaFoldDB" id="A0A0B1S5F9"/>
<evidence type="ECO:0008006" key="4">
    <source>
        <dbReference type="Google" id="ProtNLM"/>
    </source>
</evidence>
<feature type="signal peptide" evidence="1">
    <location>
        <begin position="1"/>
        <end position="17"/>
    </location>
</feature>
<gene>
    <name evidence="2" type="ORF">OESDEN_20199</name>
</gene>